<feature type="non-terminal residue" evidence="1">
    <location>
        <position position="1"/>
    </location>
</feature>
<protein>
    <submittedName>
        <fullName evidence="1">Uncharacterized protein</fullName>
    </submittedName>
</protein>
<gene>
    <name evidence="1" type="ORF">AFUS01_LOCUS17876</name>
</gene>
<organism evidence="1 2">
    <name type="scientific">Allacma fusca</name>
    <dbReference type="NCBI Taxonomy" id="39272"/>
    <lineage>
        <taxon>Eukaryota</taxon>
        <taxon>Metazoa</taxon>
        <taxon>Ecdysozoa</taxon>
        <taxon>Arthropoda</taxon>
        <taxon>Hexapoda</taxon>
        <taxon>Collembola</taxon>
        <taxon>Symphypleona</taxon>
        <taxon>Sminthuridae</taxon>
        <taxon>Allacma</taxon>
    </lineage>
</organism>
<evidence type="ECO:0000313" key="1">
    <source>
        <dbReference type="EMBL" id="CAG7729139.1"/>
    </source>
</evidence>
<dbReference type="OrthoDB" id="5464at2759"/>
<dbReference type="EMBL" id="CAJVCH010173954">
    <property type="protein sequence ID" value="CAG7729139.1"/>
    <property type="molecule type" value="Genomic_DNA"/>
</dbReference>
<reference evidence="1" key="1">
    <citation type="submission" date="2021-06" db="EMBL/GenBank/DDBJ databases">
        <authorList>
            <person name="Hodson N. C."/>
            <person name="Mongue J. A."/>
            <person name="Jaron S. K."/>
        </authorList>
    </citation>
    <scope>NUCLEOTIDE SEQUENCE</scope>
</reference>
<comment type="caution">
    <text evidence="1">The sequence shown here is derived from an EMBL/GenBank/DDBJ whole genome shotgun (WGS) entry which is preliminary data.</text>
</comment>
<dbReference type="Proteomes" id="UP000708208">
    <property type="component" value="Unassembled WGS sequence"/>
</dbReference>
<proteinExistence type="predicted"/>
<evidence type="ECO:0000313" key="2">
    <source>
        <dbReference type="Proteomes" id="UP000708208"/>
    </source>
</evidence>
<accession>A0A8J2P2Z8</accession>
<keyword evidence="2" id="KW-1185">Reference proteome</keyword>
<sequence length="31" mass="3315">SLEKKKALLQLKVSAIIPPKALEQAAKIITA</sequence>
<name>A0A8J2P2Z8_9HEXA</name>
<feature type="non-terminal residue" evidence="1">
    <location>
        <position position="31"/>
    </location>
</feature>
<dbReference type="AlphaFoldDB" id="A0A8J2P2Z8"/>